<evidence type="ECO:0000313" key="3">
    <source>
        <dbReference type="EMBL" id="GDY29251.1"/>
    </source>
</evidence>
<keyword evidence="4" id="KW-1185">Reference proteome</keyword>
<dbReference type="EMBL" id="BJFL01000003">
    <property type="protein sequence ID" value="GDY29251.1"/>
    <property type="molecule type" value="Genomic_DNA"/>
</dbReference>
<feature type="compositionally biased region" description="Basic residues" evidence="1">
    <location>
        <begin position="362"/>
        <end position="371"/>
    </location>
</feature>
<feature type="compositionally biased region" description="Low complexity" evidence="1">
    <location>
        <begin position="421"/>
        <end position="437"/>
    </location>
</feature>
<dbReference type="AlphaFoldDB" id="A0A4D4IYD5"/>
<reference evidence="4" key="1">
    <citation type="submission" date="2019-04" db="EMBL/GenBank/DDBJ databases">
        <title>Draft genome sequence of Pseudonocardiaceae bacterium SL3-2-4.</title>
        <authorList>
            <person name="Ningsih F."/>
            <person name="Yokota A."/>
            <person name="Sakai Y."/>
            <person name="Nanatani K."/>
            <person name="Yabe S."/>
            <person name="Oetari A."/>
            <person name="Sjamsuridzal W."/>
        </authorList>
    </citation>
    <scope>NUCLEOTIDE SEQUENCE [LARGE SCALE GENOMIC DNA]</scope>
    <source>
        <strain evidence="4">SL3-2-4</strain>
    </source>
</reference>
<gene>
    <name evidence="3" type="ORF">GTS_08840</name>
</gene>
<feature type="transmembrane region" description="Helical" evidence="2">
    <location>
        <begin position="339"/>
        <end position="359"/>
    </location>
</feature>
<feature type="transmembrane region" description="Helical" evidence="2">
    <location>
        <begin position="269"/>
        <end position="287"/>
    </location>
</feature>
<protein>
    <submittedName>
        <fullName evidence="3">Uncharacterized protein</fullName>
    </submittedName>
</protein>
<feature type="region of interest" description="Disordered" evidence="1">
    <location>
        <begin position="361"/>
        <end position="452"/>
    </location>
</feature>
<evidence type="ECO:0000313" key="4">
    <source>
        <dbReference type="Proteomes" id="UP000298860"/>
    </source>
</evidence>
<evidence type="ECO:0000256" key="2">
    <source>
        <dbReference type="SAM" id="Phobius"/>
    </source>
</evidence>
<feature type="compositionally biased region" description="Low complexity" evidence="1">
    <location>
        <begin position="389"/>
        <end position="403"/>
    </location>
</feature>
<feature type="transmembrane region" description="Helical" evidence="2">
    <location>
        <begin position="57"/>
        <end position="77"/>
    </location>
</feature>
<keyword evidence="2" id="KW-1133">Transmembrane helix</keyword>
<feature type="transmembrane region" description="Helical" evidence="2">
    <location>
        <begin position="166"/>
        <end position="190"/>
    </location>
</feature>
<feature type="transmembrane region" description="Helical" evidence="2">
    <location>
        <begin position="123"/>
        <end position="145"/>
    </location>
</feature>
<proteinExistence type="predicted"/>
<dbReference type="InterPro" id="IPR045931">
    <property type="entry name" value="DUF6350"/>
</dbReference>
<sequence>MLAFAAAGPLVAGYAAVAALLALVTAISSGATFSTAGALFGAVPGWLAAYHVPLTLSGGELGVLPLLPTALVMLLVAQVSSAAADRLDLVEPADARQVVLTVTAAHATFGAALAALLPAGPVAASPVVAFFGCGAVAGVAATLGVSRRCGLAEVLLGRLDGVARRGLRFGVMGLAALVGCAAGLLLLGMVRSSAAMSDLFARVGPEPGNGVGMLLLCVGYLPNAVVGALSYLLGPGFSIGSVVASPLHVVGGALPDVPLLAALPRQHSASSALVLALPAAVGGLVGWRCRRLARGPLARCRAVAIAAAVVAAGTFMLAAVTGGRLGAGPFDPVSLPAGLLALVAFGWVGVPGGLVTVLAGPRSRRRARATRHREPAAPEELVLDESAVEDALAAADRAGAESSATDDAAERAASQPEPDAEPNAGPDAGPDAGSGADVAVEADGGEEANRPG</sequence>
<dbReference type="Proteomes" id="UP000298860">
    <property type="component" value="Unassembled WGS sequence"/>
</dbReference>
<keyword evidence="2" id="KW-0472">Membrane</keyword>
<accession>A0A4D4IYD5</accession>
<organism evidence="3 4">
    <name type="scientific">Gandjariella thermophila</name>
    <dbReference type="NCBI Taxonomy" id="1931992"/>
    <lineage>
        <taxon>Bacteria</taxon>
        <taxon>Bacillati</taxon>
        <taxon>Actinomycetota</taxon>
        <taxon>Actinomycetes</taxon>
        <taxon>Pseudonocardiales</taxon>
        <taxon>Pseudonocardiaceae</taxon>
        <taxon>Gandjariella</taxon>
    </lineage>
</organism>
<feature type="transmembrane region" description="Helical" evidence="2">
    <location>
        <begin position="210"/>
        <end position="233"/>
    </location>
</feature>
<dbReference type="Pfam" id="PF19877">
    <property type="entry name" value="DUF6350"/>
    <property type="match status" value="1"/>
</dbReference>
<feature type="transmembrane region" description="Helical" evidence="2">
    <location>
        <begin position="299"/>
        <end position="319"/>
    </location>
</feature>
<comment type="caution">
    <text evidence="3">The sequence shown here is derived from an EMBL/GenBank/DDBJ whole genome shotgun (WGS) entry which is preliminary data.</text>
</comment>
<evidence type="ECO:0000256" key="1">
    <source>
        <dbReference type="SAM" id="MobiDB-lite"/>
    </source>
</evidence>
<name>A0A4D4IYD5_9PSEU</name>
<feature type="transmembrane region" description="Helical" evidence="2">
    <location>
        <begin position="98"/>
        <end position="117"/>
    </location>
</feature>
<keyword evidence="2" id="KW-0812">Transmembrane</keyword>